<protein>
    <submittedName>
        <fullName evidence="1">Uncharacterized protein</fullName>
    </submittedName>
</protein>
<gene>
    <name evidence="1" type="ORF">N8T08_010881</name>
</gene>
<evidence type="ECO:0000313" key="2">
    <source>
        <dbReference type="Proteomes" id="UP001177260"/>
    </source>
</evidence>
<sequence length="179" mass="19766">MARATNEISLTLNALQAIYMRHTDHHGVAHRPYGNDLVTFERHMGRLLVLRGVVAENDPCMFHEDPWIMYKREFGSVSSRSRDPYPPAVNVPRGILLPSNPGNPRTMYRGGQLDQNLRASMPATRLPNPTLPGLSSGYVAPAWPPPSSGCHVRFAPDPPGRPHGGNGTGHSSHIPRWIN</sequence>
<keyword evidence="2" id="KW-1185">Reference proteome</keyword>
<name>A0ACC3AS81_9EURO</name>
<comment type="caution">
    <text evidence="1">The sequence shown here is derived from an EMBL/GenBank/DDBJ whole genome shotgun (WGS) entry which is preliminary data.</text>
</comment>
<proteinExistence type="predicted"/>
<accession>A0ACC3AS81</accession>
<reference evidence="1 2" key="1">
    <citation type="journal article" date="2023" name="ACS Omega">
        <title>Identification of the Neoaspergillic Acid Biosynthesis Gene Cluster by Establishing an In Vitro CRISPR-Ribonucleoprotein Genetic System in Aspergillus melleus.</title>
        <authorList>
            <person name="Yuan B."/>
            <person name="Grau M.F."/>
            <person name="Murata R.M."/>
            <person name="Torok T."/>
            <person name="Venkateswaran K."/>
            <person name="Stajich J.E."/>
            <person name="Wang C.C.C."/>
        </authorList>
    </citation>
    <scope>NUCLEOTIDE SEQUENCE [LARGE SCALE GENOMIC DNA]</scope>
    <source>
        <strain evidence="1 2">IMV 1140</strain>
    </source>
</reference>
<dbReference type="EMBL" id="JAOPJF010000090">
    <property type="protein sequence ID" value="KAK1140125.1"/>
    <property type="molecule type" value="Genomic_DNA"/>
</dbReference>
<evidence type="ECO:0000313" key="1">
    <source>
        <dbReference type="EMBL" id="KAK1140125.1"/>
    </source>
</evidence>
<organism evidence="1 2">
    <name type="scientific">Aspergillus melleus</name>
    <dbReference type="NCBI Taxonomy" id="138277"/>
    <lineage>
        <taxon>Eukaryota</taxon>
        <taxon>Fungi</taxon>
        <taxon>Dikarya</taxon>
        <taxon>Ascomycota</taxon>
        <taxon>Pezizomycotina</taxon>
        <taxon>Eurotiomycetes</taxon>
        <taxon>Eurotiomycetidae</taxon>
        <taxon>Eurotiales</taxon>
        <taxon>Aspergillaceae</taxon>
        <taxon>Aspergillus</taxon>
        <taxon>Aspergillus subgen. Circumdati</taxon>
    </lineage>
</organism>
<dbReference type="Proteomes" id="UP001177260">
    <property type="component" value="Unassembled WGS sequence"/>
</dbReference>